<evidence type="ECO:0000313" key="1">
    <source>
        <dbReference type="EMBL" id="SHF94817.1"/>
    </source>
</evidence>
<name>A0AAX2F530_9BACT</name>
<sequence>MKKRIMYNHISRLSSITFVRLSLAFPFGSKARTPNDKMYGPENRRK</sequence>
<organism evidence="1 2">
    <name type="scientific">Prevotella scopos JCM 17725</name>
    <dbReference type="NCBI Taxonomy" id="1236518"/>
    <lineage>
        <taxon>Bacteria</taxon>
        <taxon>Pseudomonadati</taxon>
        <taxon>Bacteroidota</taxon>
        <taxon>Bacteroidia</taxon>
        <taxon>Bacteroidales</taxon>
        <taxon>Prevotellaceae</taxon>
        <taxon>Prevotella</taxon>
    </lineage>
</organism>
<dbReference type="EMBL" id="FQWA01000020">
    <property type="protein sequence ID" value="SHF94817.1"/>
    <property type="molecule type" value="Genomic_DNA"/>
</dbReference>
<keyword evidence="2" id="KW-1185">Reference proteome</keyword>
<protein>
    <submittedName>
        <fullName evidence="1">Uncharacterized protein</fullName>
    </submittedName>
</protein>
<gene>
    <name evidence="1" type="ORF">SAMN05444364_12020</name>
</gene>
<evidence type="ECO:0000313" key="2">
    <source>
        <dbReference type="Proteomes" id="UP000184105"/>
    </source>
</evidence>
<reference evidence="1 2" key="1">
    <citation type="submission" date="2016-11" db="EMBL/GenBank/DDBJ databases">
        <authorList>
            <person name="Varghese N."/>
            <person name="Submissions S."/>
        </authorList>
    </citation>
    <scope>NUCLEOTIDE SEQUENCE [LARGE SCALE GENOMIC DNA]</scope>
    <source>
        <strain evidence="1 2">DSM 22613</strain>
    </source>
</reference>
<accession>A0AAX2F530</accession>
<comment type="caution">
    <text evidence="1">The sequence shown here is derived from an EMBL/GenBank/DDBJ whole genome shotgun (WGS) entry which is preliminary data.</text>
</comment>
<dbReference type="RefSeq" id="WP_234967266.1">
    <property type="nucleotide sequence ID" value="NZ_BAKP01000016.1"/>
</dbReference>
<dbReference type="Proteomes" id="UP000184105">
    <property type="component" value="Unassembled WGS sequence"/>
</dbReference>
<proteinExistence type="predicted"/>
<dbReference type="AlphaFoldDB" id="A0AAX2F530"/>